<dbReference type="EMBL" id="BSNS01000020">
    <property type="protein sequence ID" value="GLQ56189.1"/>
    <property type="molecule type" value="Genomic_DNA"/>
</dbReference>
<dbReference type="Pfam" id="PF04239">
    <property type="entry name" value="DUF421"/>
    <property type="match status" value="1"/>
</dbReference>
<dbReference type="Pfam" id="PF20730">
    <property type="entry name" value="YetF_N"/>
    <property type="match status" value="1"/>
</dbReference>
<evidence type="ECO:0000256" key="5">
    <source>
        <dbReference type="ARBA" id="ARBA00022989"/>
    </source>
</evidence>
<organism evidence="10 11">
    <name type="scientific">Devosia nitrariae</name>
    <dbReference type="NCBI Taxonomy" id="2071872"/>
    <lineage>
        <taxon>Bacteria</taxon>
        <taxon>Pseudomonadati</taxon>
        <taxon>Pseudomonadota</taxon>
        <taxon>Alphaproteobacteria</taxon>
        <taxon>Hyphomicrobiales</taxon>
        <taxon>Devosiaceae</taxon>
        <taxon>Devosia</taxon>
    </lineage>
</organism>
<evidence type="ECO:0000259" key="9">
    <source>
        <dbReference type="Pfam" id="PF20730"/>
    </source>
</evidence>
<dbReference type="PANTHER" id="PTHR34582:SF6">
    <property type="entry name" value="UPF0702 TRANSMEMBRANE PROTEIN YCAP"/>
    <property type="match status" value="1"/>
</dbReference>
<dbReference type="Gene3D" id="3.30.240.20">
    <property type="entry name" value="bsu07140 like domains"/>
    <property type="match status" value="1"/>
</dbReference>
<evidence type="ECO:0000259" key="8">
    <source>
        <dbReference type="Pfam" id="PF04239"/>
    </source>
</evidence>
<name>A0ABQ5W8R6_9HYPH</name>
<keyword evidence="6 7" id="KW-0472">Membrane</keyword>
<evidence type="ECO:0000313" key="11">
    <source>
        <dbReference type="Proteomes" id="UP001156691"/>
    </source>
</evidence>
<dbReference type="InterPro" id="IPR007353">
    <property type="entry name" value="DUF421"/>
</dbReference>
<accession>A0ABQ5W8R6</accession>
<keyword evidence="3" id="KW-1003">Cell membrane</keyword>
<proteinExistence type="inferred from homology"/>
<evidence type="ECO:0000256" key="2">
    <source>
        <dbReference type="ARBA" id="ARBA00006448"/>
    </source>
</evidence>
<evidence type="ECO:0000313" key="10">
    <source>
        <dbReference type="EMBL" id="GLQ56189.1"/>
    </source>
</evidence>
<keyword evidence="4 7" id="KW-0812">Transmembrane</keyword>
<comment type="subcellular location">
    <subcellularLocation>
        <location evidence="1">Cell membrane</location>
        <topology evidence="1">Multi-pass membrane protein</topology>
    </subcellularLocation>
</comment>
<evidence type="ECO:0000256" key="6">
    <source>
        <dbReference type="ARBA" id="ARBA00023136"/>
    </source>
</evidence>
<dbReference type="Proteomes" id="UP001156691">
    <property type="component" value="Unassembled WGS sequence"/>
</dbReference>
<feature type="domain" description="YetF C-terminal" evidence="8">
    <location>
        <begin position="96"/>
        <end position="162"/>
    </location>
</feature>
<feature type="transmembrane region" description="Helical" evidence="7">
    <location>
        <begin position="20"/>
        <end position="38"/>
    </location>
</feature>
<evidence type="ECO:0000256" key="3">
    <source>
        <dbReference type="ARBA" id="ARBA00022475"/>
    </source>
</evidence>
<protein>
    <submittedName>
        <fullName evidence="10">DUF421 domain-containing protein</fullName>
    </submittedName>
</protein>
<dbReference type="RefSeq" id="WP_284341611.1">
    <property type="nucleotide sequence ID" value="NZ_BSNS01000020.1"/>
</dbReference>
<comment type="caution">
    <text evidence="10">The sequence shown here is derived from an EMBL/GenBank/DDBJ whole genome shotgun (WGS) entry which is preliminary data.</text>
</comment>
<dbReference type="PANTHER" id="PTHR34582">
    <property type="entry name" value="UPF0702 TRANSMEMBRANE PROTEIN YCAP"/>
    <property type="match status" value="1"/>
</dbReference>
<feature type="transmembrane region" description="Helical" evidence="7">
    <location>
        <begin position="50"/>
        <end position="69"/>
    </location>
</feature>
<gene>
    <name evidence="10" type="ORF">GCM10010862_34480</name>
</gene>
<evidence type="ECO:0000256" key="1">
    <source>
        <dbReference type="ARBA" id="ARBA00004651"/>
    </source>
</evidence>
<comment type="similarity">
    <text evidence="2">Belongs to the UPF0702 family.</text>
</comment>
<dbReference type="InterPro" id="IPR023090">
    <property type="entry name" value="UPF0702_alpha/beta_dom_sf"/>
</dbReference>
<evidence type="ECO:0000256" key="7">
    <source>
        <dbReference type="SAM" id="Phobius"/>
    </source>
</evidence>
<keyword evidence="11" id="KW-1185">Reference proteome</keyword>
<feature type="transmembrane region" description="Helical" evidence="7">
    <location>
        <begin position="75"/>
        <end position="92"/>
    </location>
</feature>
<dbReference type="InterPro" id="IPR048454">
    <property type="entry name" value="YetF_N"/>
</dbReference>
<keyword evidence="5 7" id="KW-1133">Transmembrane helix</keyword>
<feature type="domain" description="YetF-like N-terminal transmembrane" evidence="9">
    <location>
        <begin position="21"/>
        <end position="90"/>
    </location>
</feature>
<reference evidence="11" key="1">
    <citation type="journal article" date="2019" name="Int. J. Syst. Evol. Microbiol.">
        <title>The Global Catalogue of Microorganisms (GCM) 10K type strain sequencing project: providing services to taxonomists for standard genome sequencing and annotation.</title>
        <authorList>
            <consortium name="The Broad Institute Genomics Platform"/>
            <consortium name="The Broad Institute Genome Sequencing Center for Infectious Disease"/>
            <person name="Wu L."/>
            <person name="Ma J."/>
        </authorList>
    </citation>
    <scope>NUCLEOTIDE SEQUENCE [LARGE SCALE GENOMIC DNA]</scope>
    <source>
        <strain evidence="11">NBRC 112416</strain>
    </source>
</reference>
<evidence type="ECO:0000256" key="4">
    <source>
        <dbReference type="ARBA" id="ARBA00022692"/>
    </source>
</evidence>
<sequence>MPTDELETLLAQAIGDPATILSTAIRVAVVFVIILWLLKASGKRVLGQFTPFDLVALLLISNVVQNAMLGPDMSVIGGLLGAAVILALNRLVSSDDRLRHYLEGSPTVLVENGRLLDENLKLERVSAEEMASALREHGVSSIDEVTSAVLEIDGTISVCQKGLPSVKKLRTVRSTRNR</sequence>